<feature type="compositionally biased region" description="Low complexity" evidence="1">
    <location>
        <begin position="1"/>
        <end position="31"/>
    </location>
</feature>
<evidence type="ECO:0000256" key="1">
    <source>
        <dbReference type="SAM" id="MobiDB-lite"/>
    </source>
</evidence>
<evidence type="ECO:0000259" key="2">
    <source>
        <dbReference type="Pfam" id="PF17733"/>
    </source>
</evidence>
<reference evidence="3" key="2">
    <citation type="submission" date="2025-09" db="UniProtKB">
        <authorList>
            <consortium name="Ensembl"/>
        </authorList>
    </citation>
    <scope>IDENTIFICATION</scope>
</reference>
<evidence type="ECO:0000313" key="3">
    <source>
        <dbReference type="Ensembl" id="ENSABRP00000001884.1"/>
    </source>
</evidence>
<evidence type="ECO:0000313" key="4">
    <source>
        <dbReference type="Proteomes" id="UP000694426"/>
    </source>
</evidence>
<name>A0A8B9BC10_9AVES</name>
<dbReference type="Pfam" id="PF17733">
    <property type="entry name" value="KPWE_dom"/>
    <property type="match status" value="1"/>
</dbReference>
<keyword evidence="4" id="KW-1185">Reference proteome</keyword>
<dbReference type="InterPro" id="IPR040554">
    <property type="entry name" value="KPWE_PEX14_dom"/>
</dbReference>
<dbReference type="Ensembl" id="ENSABRT00000002814.1">
    <property type="protein sequence ID" value="ENSABRP00000001884.1"/>
    <property type="gene ID" value="ENSABRG00000001906.1"/>
</dbReference>
<reference evidence="3" key="1">
    <citation type="submission" date="2025-08" db="UniProtKB">
        <authorList>
            <consortium name="Ensembl"/>
        </authorList>
    </citation>
    <scope>IDENTIFICATION</scope>
</reference>
<protein>
    <recommendedName>
        <fullName evidence="2">Peroxisomal membrane protein PEX14-like KPWE domain-containing protein</fullName>
    </recommendedName>
</protein>
<feature type="region of interest" description="Disordered" evidence="1">
    <location>
        <begin position="1"/>
        <end position="75"/>
    </location>
</feature>
<accession>A0A8B9BC10</accession>
<proteinExistence type="predicted"/>
<sequence>MEPARTTAPSPRPAGGDAEPPAPAAPSSFAELLRLVRSGQSPPGVRSPRAEPTGDTPTASSLPRPSKPWETGETLPFPSLPFPSLPFPSLPRNSCICPNGVYGLAEAEIGLFSAAYHPSPPLPTPDSFIGRRNSFFQWLTIASSMS</sequence>
<dbReference type="AlphaFoldDB" id="A0A8B9BC10"/>
<organism evidence="3 4">
    <name type="scientific">Anser brachyrhynchus</name>
    <name type="common">Pink-footed goose</name>
    <dbReference type="NCBI Taxonomy" id="132585"/>
    <lineage>
        <taxon>Eukaryota</taxon>
        <taxon>Metazoa</taxon>
        <taxon>Chordata</taxon>
        <taxon>Craniata</taxon>
        <taxon>Vertebrata</taxon>
        <taxon>Euteleostomi</taxon>
        <taxon>Archelosauria</taxon>
        <taxon>Archosauria</taxon>
        <taxon>Dinosauria</taxon>
        <taxon>Saurischia</taxon>
        <taxon>Theropoda</taxon>
        <taxon>Coelurosauria</taxon>
        <taxon>Aves</taxon>
        <taxon>Neognathae</taxon>
        <taxon>Galloanserae</taxon>
        <taxon>Anseriformes</taxon>
        <taxon>Anatidae</taxon>
        <taxon>Anserinae</taxon>
        <taxon>Anser</taxon>
    </lineage>
</organism>
<feature type="domain" description="Peroxisomal membrane protein PEX14-like KPWE" evidence="2">
    <location>
        <begin position="25"/>
        <end position="71"/>
    </location>
</feature>
<dbReference type="GeneTree" id="ENSGT00960000189642"/>
<dbReference type="Proteomes" id="UP000694426">
    <property type="component" value="Unplaced"/>
</dbReference>